<proteinExistence type="predicted"/>
<dbReference type="Proteomes" id="UP001523216">
    <property type="component" value="Unassembled WGS sequence"/>
</dbReference>
<gene>
    <name evidence="1" type="ORF">LXN57_36555</name>
</gene>
<dbReference type="RefSeq" id="WP_251802797.1">
    <property type="nucleotide sequence ID" value="NZ_JAMQOL010000054.1"/>
</dbReference>
<keyword evidence="2" id="KW-1185">Reference proteome</keyword>
<organism evidence="1 2">
    <name type="scientific">Paractinoplanes hotanensis</name>
    <dbReference type="NCBI Taxonomy" id="2906497"/>
    <lineage>
        <taxon>Bacteria</taxon>
        <taxon>Bacillati</taxon>
        <taxon>Actinomycetota</taxon>
        <taxon>Actinomycetes</taxon>
        <taxon>Micromonosporales</taxon>
        <taxon>Micromonosporaceae</taxon>
        <taxon>Paractinoplanes</taxon>
    </lineage>
</organism>
<reference evidence="1 2" key="1">
    <citation type="submission" date="2022-06" db="EMBL/GenBank/DDBJ databases">
        <title>Actinoplanes abujensis sp. nov., isolated from Nigerian arid soil.</title>
        <authorList>
            <person name="Ding P."/>
        </authorList>
    </citation>
    <scope>NUCLEOTIDE SEQUENCE [LARGE SCALE GENOMIC DNA]</scope>
    <source>
        <strain evidence="2">TRM88002</strain>
    </source>
</reference>
<sequence>MAMEGWEFAAELSQLRIVGRVDLPALSSTFAAMNRAVAGTAAGETAAFQAPGGGTAASHAVWAALRDDFQNVLGTTSLNILDAGVTVEHVVEAYLATDEAARTSLEAAWANGQTPSLQEAEEKFVQNPPPTVVIKDDDGAY</sequence>
<comment type="caution">
    <text evidence="1">The sequence shown here is derived from an EMBL/GenBank/DDBJ whole genome shotgun (WGS) entry which is preliminary data.</text>
</comment>
<protein>
    <submittedName>
        <fullName evidence="1">Uncharacterized protein</fullName>
    </submittedName>
</protein>
<dbReference type="EMBL" id="JAMQOL010000054">
    <property type="protein sequence ID" value="MCM4083082.1"/>
    <property type="molecule type" value="Genomic_DNA"/>
</dbReference>
<accession>A0ABT0YAM3</accession>
<evidence type="ECO:0000313" key="2">
    <source>
        <dbReference type="Proteomes" id="UP001523216"/>
    </source>
</evidence>
<evidence type="ECO:0000313" key="1">
    <source>
        <dbReference type="EMBL" id="MCM4083082.1"/>
    </source>
</evidence>
<name>A0ABT0YAM3_9ACTN</name>